<dbReference type="AlphaFoldDB" id="A0A4Y9YI79"/>
<protein>
    <recommendedName>
        <fullName evidence="8">Protein root UVB sensitive/RUS domain-containing protein</fullName>
    </recommendedName>
</protein>
<organism evidence="9 10">
    <name type="scientific">Rhodofomes roseus</name>
    <dbReference type="NCBI Taxonomy" id="34475"/>
    <lineage>
        <taxon>Eukaryota</taxon>
        <taxon>Fungi</taxon>
        <taxon>Dikarya</taxon>
        <taxon>Basidiomycota</taxon>
        <taxon>Agaricomycotina</taxon>
        <taxon>Agaricomycetes</taxon>
        <taxon>Polyporales</taxon>
        <taxon>Rhodofomes</taxon>
    </lineage>
</organism>
<feature type="compositionally biased region" description="Polar residues" evidence="6">
    <location>
        <begin position="183"/>
        <end position="196"/>
    </location>
</feature>
<evidence type="ECO:0000256" key="1">
    <source>
        <dbReference type="ARBA" id="ARBA00004370"/>
    </source>
</evidence>
<evidence type="ECO:0000256" key="5">
    <source>
        <dbReference type="ARBA" id="ARBA00023136"/>
    </source>
</evidence>
<dbReference type="InterPro" id="IPR006968">
    <property type="entry name" value="RUS_fam"/>
</dbReference>
<dbReference type="GO" id="GO:0016020">
    <property type="term" value="C:membrane"/>
    <property type="evidence" value="ECO:0007669"/>
    <property type="project" value="UniProtKB-SubCell"/>
</dbReference>
<gene>
    <name evidence="9" type="ORF">EVJ58_g4593</name>
</gene>
<feature type="compositionally biased region" description="Low complexity" evidence="6">
    <location>
        <begin position="197"/>
        <end position="209"/>
    </location>
</feature>
<evidence type="ECO:0000256" key="6">
    <source>
        <dbReference type="SAM" id="MobiDB-lite"/>
    </source>
</evidence>
<evidence type="ECO:0000256" key="4">
    <source>
        <dbReference type="ARBA" id="ARBA00022989"/>
    </source>
</evidence>
<dbReference type="PANTHER" id="PTHR12770:SF31">
    <property type="entry name" value="RUS FAMILY MEMBER 1"/>
    <property type="match status" value="1"/>
</dbReference>
<dbReference type="PANTHER" id="PTHR12770">
    <property type="entry name" value="RUS1 FAMILY PROTEIN C16ORF58"/>
    <property type="match status" value="1"/>
</dbReference>
<keyword evidence="3 7" id="KW-0812">Transmembrane</keyword>
<feature type="domain" description="Protein root UVB sensitive/RUS" evidence="8">
    <location>
        <begin position="265"/>
        <end position="516"/>
    </location>
</feature>
<sequence length="729" mass="78259">MRLASAGDGASAPWADYPLDTPQSPAHEHFDYASEAGVTHEPPPSATTMQSAVLELTDASSVAEPYTPRSSSLGTITPMETPQIRTIHVPLGRPHVERLESALSYVSEHASVKQAPSQQAPSAAVARDEIDEVASVGSRAMHRVVNAVQSRPPSVASSVARRHEHSRSRSASSKARSDEPSELSANSLGTTVTPTKVVSPARPSVPSSAVSWHSSTMALPGRRIGQHNATAFGFGAWGAQNYTRYLPHPEEDAFKLPSDAISVQRKRRTWRHVLSNVFLPAGYPATVSPDYLWYDRVRLGASALDDKSVQTCNTGHGVGKADASATHAIFLTVIQDIFSRLTTIIAAYYLGTSLFPEAKTYRLAADIFNDASIIFDTISPHLGFLELTDRYPFVRYGTGSSLRIASLCLSGAFRALCGVVAGGSKTALTVHFATSGRISGDVGDLNAKDGSKETVLALLGMLGGSLVMHYVHDTTLTLIVLFTLLFLHLWANYRAVRVVTLRTLNRQRANIVWTAYRPKMSGNLADQSGSPKILTPEAVSALEYIFVNPSRLHDLSARSAPALGHCHIGSSFAAITSGAPTIPGVDATKSGHKGLHVPNASQIESILEFFEDEQYVLWFDPHARGACRMHICLKAGHKPADHLKAWAHAQEAGRILDGRAPGSFDVAMSAVEIAFSLVEESFPAFLEGILAAGWKVDEGGMVAGSPLVLSVDNGEARLGEEVDEDRKNV</sequence>
<reference evidence="9 10" key="1">
    <citation type="submission" date="2019-01" db="EMBL/GenBank/DDBJ databases">
        <title>Genome sequencing of the rare red list fungi Fomitopsis rosea.</title>
        <authorList>
            <person name="Buettner E."/>
            <person name="Kellner H."/>
        </authorList>
    </citation>
    <scope>NUCLEOTIDE SEQUENCE [LARGE SCALE GENOMIC DNA]</scope>
    <source>
        <strain evidence="9 10">DSM 105464</strain>
    </source>
</reference>
<evidence type="ECO:0000256" key="7">
    <source>
        <dbReference type="SAM" id="Phobius"/>
    </source>
</evidence>
<proteinExistence type="inferred from homology"/>
<comment type="subcellular location">
    <subcellularLocation>
        <location evidence="1">Membrane</location>
    </subcellularLocation>
</comment>
<accession>A0A4Y9YI79</accession>
<dbReference type="Proteomes" id="UP000298390">
    <property type="component" value="Unassembled WGS sequence"/>
</dbReference>
<feature type="region of interest" description="Disordered" evidence="6">
    <location>
        <begin position="1"/>
        <end position="48"/>
    </location>
</feature>
<evidence type="ECO:0000259" key="8">
    <source>
        <dbReference type="Pfam" id="PF04884"/>
    </source>
</evidence>
<feature type="region of interest" description="Disordered" evidence="6">
    <location>
        <begin position="144"/>
        <end position="209"/>
    </location>
</feature>
<keyword evidence="5 7" id="KW-0472">Membrane</keyword>
<comment type="caution">
    <text evidence="9">The sequence shown here is derived from an EMBL/GenBank/DDBJ whole genome shotgun (WGS) entry which is preliminary data.</text>
</comment>
<evidence type="ECO:0000313" key="9">
    <source>
        <dbReference type="EMBL" id="TFY61307.1"/>
    </source>
</evidence>
<dbReference type="Pfam" id="PF04884">
    <property type="entry name" value="UVB_sens_prot"/>
    <property type="match status" value="1"/>
</dbReference>
<evidence type="ECO:0000256" key="3">
    <source>
        <dbReference type="ARBA" id="ARBA00022692"/>
    </source>
</evidence>
<feature type="transmembrane region" description="Helical" evidence="7">
    <location>
        <begin position="478"/>
        <end position="496"/>
    </location>
</feature>
<evidence type="ECO:0000313" key="10">
    <source>
        <dbReference type="Proteomes" id="UP000298390"/>
    </source>
</evidence>
<name>A0A4Y9YI79_9APHY</name>
<dbReference type="InterPro" id="IPR054549">
    <property type="entry name" value="UVB_sens_RUS_dom"/>
</dbReference>
<comment type="similarity">
    <text evidence="2">Belongs to the RUS1 family.</text>
</comment>
<dbReference type="EMBL" id="SEKV01000213">
    <property type="protein sequence ID" value="TFY61307.1"/>
    <property type="molecule type" value="Genomic_DNA"/>
</dbReference>
<evidence type="ECO:0000256" key="2">
    <source>
        <dbReference type="ARBA" id="ARBA00007558"/>
    </source>
</evidence>
<keyword evidence="4 7" id="KW-1133">Transmembrane helix</keyword>